<comment type="caution">
    <text evidence="1">The sequence shown here is derived from an EMBL/GenBank/DDBJ whole genome shotgun (WGS) entry which is preliminary data.</text>
</comment>
<proteinExistence type="predicted"/>
<evidence type="ECO:0000313" key="1">
    <source>
        <dbReference type="EMBL" id="RIB29283.1"/>
    </source>
</evidence>
<organism evidence="1 2">
    <name type="scientific">Gigaspora rosea</name>
    <dbReference type="NCBI Taxonomy" id="44941"/>
    <lineage>
        <taxon>Eukaryota</taxon>
        <taxon>Fungi</taxon>
        <taxon>Fungi incertae sedis</taxon>
        <taxon>Mucoromycota</taxon>
        <taxon>Glomeromycotina</taxon>
        <taxon>Glomeromycetes</taxon>
        <taxon>Diversisporales</taxon>
        <taxon>Gigasporaceae</taxon>
        <taxon>Gigaspora</taxon>
    </lineage>
</organism>
<dbReference type="EMBL" id="QKWP01000042">
    <property type="protein sequence ID" value="RIB29283.1"/>
    <property type="molecule type" value="Genomic_DNA"/>
</dbReference>
<sequence length="229" mass="26541">MRTSRIFKIALKLFEKLSDNYLELLDDKDFNTVINVGESPTTKFELILIAYELFFDELAKHLKTHLIENGAHWIRLNFTRIYQKSFQNNKLQELQKLCNDIVVNILIKSKNLESYYRVGIAQNSGLPTNPENWSNENFLALKTTLRNCLPHIRYFQISGDGIIDNVQPYHQVLEKNFWKDVTNKLISPNQQVSSIIPPPRIILTPKLPSRNTEQFSTVINEAHVAEIAS</sequence>
<keyword evidence="2" id="KW-1185">Reference proteome</keyword>
<accession>A0A397W9W7</accession>
<reference evidence="1 2" key="1">
    <citation type="submission" date="2018-06" db="EMBL/GenBank/DDBJ databases">
        <title>Comparative genomics reveals the genomic features of Rhizophagus irregularis, R. cerebriforme, R. diaphanum and Gigaspora rosea, and their symbiotic lifestyle signature.</title>
        <authorList>
            <person name="Morin E."/>
            <person name="San Clemente H."/>
            <person name="Chen E.C.H."/>
            <person name="De La Providencia I."/>
            <person name="Hainaut M."/>
            <person name="Kuo A."/>
            <person name="Kohler A."/>
            <person name="Murat C."/>
            <person name="Tang N."/>
            <person name="Roy S."/>
            <person name="Loubradou J."/>
            <person name="Henrissat B."/>
            <person name="Grigoriev I.V."/>
            <person name="Corradi N."/>
            <person name="Roux C."/>
            <person name="Martin F.M."/>
        </authorList>
    </citation>
    <scope>NUCLEOTIDE SEQUENCE [LARGE SCALE GENOMIC DNA]</scope>
    <source>
        <strain evidence="1 2">DAOM 194757</strain>
    </source>
</reference>
<evidence type="ECO:0000313" key="2">
    <source>
        <dbReference type="Proteomes" id="UP000266673"/>
    </source>
</evidence>
<protein>
    <submittedName>
        <fullName evidence="1">Uncharacterized protein</fullName>
    </submittedName>
</protein>
<gene>
    <name evidence="1" type="ORF">C2G38_2155832</name>
</gene>
<dbReference type="Proteomes" id="UP000266673">
    <property type="component" value="Unassembled WGS sequence"/>
</dbReference>
<name>A0A397W9W7_9GLOM</name>
<dbReference type="AlphaFoldDB" id="A0A397W9W7"/>